<dbReference type="SUPFAM" id="SSF50249">
    <property type="entry name" value="Nucleic acid-binding proteins"/>
    <property type="match status" value="1"/>
</dbReference>
<organism evidence="2 3">
    <name type="scientific">Brassica napus</name>
    <name type="common">Rape</name>
    <dbReference type="NCBI Taxonomy" id="3708"/>
    <lineage>
        <taxon>Eukaryota</taxon>
        <taxon>Viridiplantae</taxon>
        <taxon>Streptophyta</taxon>
        <taxon>Embryophyta</taxon>
        <taxon>Tracheophyta</taxon>
        <taxon>Spermatophyta</taxon>
        <taxon>Magnoliopsida</taxon>
        <taxon>eudicotyledons</taxon>
        <taxon>Gunneridae</taxon>
        <taxon>Pentapetalae</taxon>
        <taxon>rosids</taxon>
        <taxon>malvids</taxon>
        <taxon>Brassicales</taxon>
        <taxon>Brassicaceae</taxon>
        <taxon>Brassiceae</taxon>
        <taxon>Brassica</taxon>
    </lineage>
</organism>
<dbReference type="Pfam" id="PF00076">
    <property type="entry name" value="RRM_1"/>
    <property type="match status" value="1"/>
</dbReference>
<dbReference type="EMBL" id="JAGKQM010000017">
    <property type="protein sequence ID" value="KAH0868607.1"/>
    <property type="molecule type" value="Genomic_DNA"/>
</dbReference>
<gene>
    <name evidence="2" type="ORF">HID58_075629</name>
</gene>
<dbReference type="InterPro" id="IPR012340">
    <property type="entry name" value="NA-bd_OB-fold"/>
</dbReference>
<dbReference type="Gene3D" id="3.30.70.330">
    <property type="match status" value="1"/>
</dbReference>
<accession>A0ABQ7YK87</accession>
<dbReference type="InterPro" id="IPR000504">
    <property type="entry name" value="RRM_dom"/>
</dbReference>
<dbReference type="Gene3D" id="2.40.50.140">
    <property type="entry name" value="Nucleic acid-binding proteins"/>
    <property type="match status" value="1"/>
</dbReference>
<dbReference type="InterPro" id="IPR012677">
    <property type="entry name" value="Nucleotide-bd_a/b_plait_sf"/>
</dbReference>
<dbReference type="InterPro" id="IPR035979">
    <property type="entry name" value="RBD_domain_sf"/>
</dbReference>
<dbReference type="PANTHER" id="PTHR47165:SF4">
    <property type="entry name" value="OS03G0429900 PROTEIN"/>
    <property type="match status" value="1"/>
</dbReference>
<sequence>DSTQSSLNAVNPISSLPPPWLLQLRPSLSPPSTLNPFLSPSPNLHPLPSYLFPLLRTQLPIYFPLHLRFLRRVSLRPQRRGYRRLQRNIFSDEALPPPQQEQSFSADLKLFVGNLPFNVDSAQLTQLFESAGNVEMVEVAAQQFNGYMRRYLSLNLFYADKGFLMSLANTNTQLPDIIGAVRDINITFNDQTWTAQHIMINSSTTVSLSVFDAQADQLKQNILAIGVAKVIVATSINPKFVGGNIRCGKGGLYLDATSGIHFYFDHEVAASRRLFQELYSKPEKDTTSAKQYHGVKKLEKVSLGELNNYALESPPQAIEFLCKAKIASLETTNGWCYISCAKCSKKLQRGNSLFTCPTCFNASAVGVVRYRVELLVEAGDDKSLFVAFDSAMTKLTGIGAAEVAMEFIVQALLERNINSGTAFSSNYCPPPAEF</sequence>
<feature type="non-terminal residue" evidence="2">
    <location>
        <position position="1"/>
    </location>
</feature>
<evidence type="ECO:0000259" key="1">
    <source>
        <dbReference type="Pfam" id="PF00076"/>
    </source>
</evidence>
<proteinExistence type="predicted"/>
<dbReference type="SUPFAM" id="SSF54928">
    <property type="entry name" value="RNA-binding domain, RBD"/>
    <property type="match status" value="1"/>
</dbReference>
<reference evidence="2 3" key="1">
    <citation type="submission" date="2021-05" db="EMBL/GenBank/DDBJ databases">
        <title>Genome Assembly of Synthetic Allotetraploid Brassica napus Reveals Homoeologous Exchanges between Subgenomes.</title>
        <authorList>
            <person name="Davis J.T."/>
        </authorList>
    </citation>
    <scope>NUCLEOTIDE SEQUENCE [LARGE SCALE GENOMIC DNA]</scope>
    <source>
        <strain evidence="3">cv. Da-Ae</strain>
        <tissue evidence="2">Seedling</tissue>
    </source>
</reference>
<keyword evidence="3" id="KW-1185">Reference proteome</keyword>
<evidence type="ECO:0000313" key="3">
    <source>
        <dbReference type="Proteomes" id="UP000824890"/>
    </source>
</evidence>
<evidence type="ECO:0000313" key="2">
    <source>
        <dbReference type="EMBL" id="KAH0868607.1"/>
    </source>
</evidence>
<dbReference type="PANTHER" id="PTHR47165">
    <property type="entry name" value="OS03G0429900 PROTEIN"/>
    <property type="match status" value="1"/>
</dbReference>
<protein>
    <recommendedName>
        <fullName evidence="1">RRM domain-containing protein</fullName>
    </recommendedName>
</protein>
<dbReference type="Proteomes" id="UP000824890">
    <property type="component" value="Unassembled WGS sequence"/>
</dbReference>
<feature type="domain" description="RRM" evidence="1">
    <location>
        <begin position="110"/>
        <end position="142"/>
    </location>
</feature>
<name>A0ABQ7YK87_BRANA</name>
<comment type="caution">
    <text evidence="2">The sequence shown here is derived from an EMBL/GenBank/DDBJ whole genome shotgun (WGS) entry which is preliminary data.</text>
</comment>